<evidence type="ECO:0000313" key="1">
    <source>
        <dbReference type="EMBL" id="KAJ9652692.1"/>
    </source>
</evidence>
<comment type="caution">
    <text evidence="1">The sequence shown here is derived from an EMBL/GenBank/DDBJ whole genome shotgun (WGS) entry which is preliminary data.</text>
</comment>
<organism evidence="1 2">
    <name type="scientific">Neophaeococcomyces mojaviensis</name>
    <dbReference type="NCBI Taxonomy" id="3383035"/>
    <lineage>
        <taxon>Eukaryota</taxon>
        <taxon>Fungi</taxon>
        <taxon>Dikarya</taxon>
        <taxon>Ascomycota</taxon>
        <taxon>Pezizomycotina</taxon>
        <taxon>Eurotiomycetes</taxon>
        <taxon>Chaetothyriomycetidae</taxon>
        <taxon>Chaetothyriales</taxon>
        <taxon>Chaetothyriales incertae sedis</taxon>
        <taxon>Neophaeococcomyces</taxon>
    </lineage>
</organism>
<dbReference type="EMBL" id="JAPDRQ010000186">
    <property type="protein sequence ID" value="KAJ9652692.1"/>
    <property type="molecule type" value="Genomic_DNA"/>
</dbReference>
<reference evidence="1" key="1">
    <citation type="submission" date="2022-10" db="EMBL/GenBank/DDBJ databases">
        <title>Culturing micro-colonial fungi from biological soil crusts in the Mojave desert and describing Neophaeococcomyces mojavensis, and introducing the new genera and species Taxawa tesnikishii.</title>
        <authorList>
            <person name="Kurbessoian T."/>
            <person name="Stajich J.E."/>
        </authorList>
    </citation>
    <scope>NUCLEOTIDE SEQUENCE</scope>
    <source>
        <strain evidence="1">JES_112</strain>
    </source>
</reference>
<keyword evidence="2" id="KW-1185">Reference proteome</keyword>
<sequence length="1221" mass="140781">MQEENPFTKSKTIDPEVRAYVYSLVNALGGTTSDESGRYALGDDALAVLRDLKRWLKLYDEKTNRLDVARCLAEANLVRGDLLPIIATWKENGQNEKSKARIALACLEILVPLTWPLEHEEMTANHHRHTPYILQAQVKYKAGVLHWDTTSVLRQAIRTALPALAMRRDQRTARDDGIIKLMLYFIRNIAAIRQVPNLPSQGLDHEVSRSATIEAFRAQDVFALLLTMCSNMGEDFNLEDVIILEILFNLIKGVDVEKLWMNETQKKESNISDLKAILDAEANMHREAKKNAPTRHGRFGTMIWVKQDNHSMKAVSGQDNLKDDQTALFNIDNTKKWNKPLQRRKDLEHSIHDFDLKEHLTGTASEQLRNFAEEFLDSGFNPLITHLRKAIEREAERLLPINYRQFFYVVAWFLKAERVRRERKQKDAKSAKTVQNFDPEGYALVAAVLNQETFITLNRYMQMSYDDKSWQDLNSSMRCFTEILHTIQDMAQSPLEEDQDIAENIQNRIFYEETTHDRIISLLKGYKDQGLGYLDACTELAHVFLRLLERYSKDNVDLQIRSKRRARRKQKEATQKQQSEHQGSEQDDGEESEHEDVMDVVQVSKERKFDFKRFAAKFVSQPSVDTFVALLKFYKDLTLEQLKRVHRFLYRVAFKQEQAVLLYRVDIIALLYRLIEGPESLPKKHEMYGEWSEFTKQLFRKLFKKIDQRPELVVEMLFSKISATLYYLEYGHDKTTSTTARAPAELEVNSSVTRDRNEQIGIVVTILLRDDKKELVDWVKKNVSSAYEERRAWEAEAEARRADAETAAPASESEVTEPQPVVDMPAAQPSYITLRADTEDVRIAMFKNARFKLMMKLVGFAQKDDEHTDTSDATWIIPSFITASHLEESKAAINQYTFAQWQPQNEDDVPEDMLRRVRKESTRTSHDYADDAEGGEARRDAFINDSEGDDGPLPEEEEFLFPDNPRKRRSALERLKDKRKAKKRKRGSDNEDGAEDSEDEAVREERRRRRKEAAAARRRKFKSEAFIRDSDDETDEEADKLFFAREAEIRQKHDKKVKMQMAVSSSTAKDSDFDASERKRRAMARLRGDADEDRDVDMDQDENSLPASSQPKRRQRERSSVIGSDDDEDDTPPSSPPAGETSEDDPDDDVGKKAKNHILKELAQARTAATKPRSKMADRLGTVENDSSSDVDVEDEDIVISKATSLRRNRGGFVLDDDDDE</sequence>
<name>A0ACC2ZYH7_9EURO</name>
<protein>
    <submittedName>
        <fullName evidence="1">Topoisomerase 1-associated factor 1</fullName>
    </submittedName>
</protein>
<gene>
    <name evidence="1" type="primary">TOF1</name>
    <name evidence="1" type="ORF">H2198_008059</name>
</gene>
<evidence type="ECO:0000313" key="2">
    <source>
        <dbReference type="Proteomes" id="UP001172386"/>
    </source>
</evidence>
<accession>A0ACC2ZYH7</accession>
<dbReference type="Proteomes" id="UP001172386">
    <property type="component" value="Unassembled WGS sequence"/>
</dbReference>
<proteinExistence type="predicted"/>